<feature type="domain" description="SpoVT-AbrB" evidence="8">
    <location>
        <begin position="5"/>
        <end position="50"/>
    </location>
</feature>
<keyword evidence="4 7" id="KW-0238">DNA-binding</keyword>
<dbReference type="OrthoDB" id="9782993at2"/>
<reference evidence="9 10" key="2">
    <citation type="journal article" date="2011" name="J. Bacteriol.">
        <title>Complete Genome Sequence of the Haloalkaliphilic, Hydrogen Producing Halanaerobium hydrogenoformans.</title>
        <authorList>
            <person name="Brown S.D."/>
            <person name="Begemann M.B."/>
            <person name="Mormile M.R."/>
            <person name="Wall J.D."/>
            <person name="Han C.S."/>
            <person name="Goodwin L.A."/>
            <person name="Pitluck S."/>
            <person name="Land M.L."/>
            <person name="Hauser L.J."/>
            <person name="Elias D.A."/>
        </authorList>
    </citation>
    <scope>NUCLEOTIDE SEQUENCE [LARGE SCALE GENOMIC DNA]</scope>
    <source>
        <strain evidence="10">sapolanicus</strain>
    </source>
</reference>
<dbReference type="EMBL" id="CP002304">
    <property type="protein sequence ID" value="ADQ14879.1"/>
    <property type="molecule type" value="Genomic_DNA"/>
</dbReference>
<dbReference type="SUPFAM" id="SSF89447">
    <property type="entry name" value="AbrB/MazE/MraZ-like"/>
    <property type="match status" value="1"/>
</dbReference>
<accession>E4RLG5</accession>
<dbReference type="RefSeq" id="WP_013405959.1">
    <property type="nucleotide sequence ID" value="NC_014654.1"/>
</dbReference>
<dbReference type="STRING" id="656519.Halsa_1452"/>
<keyword evidence="5" id="KW-0010">Activator</keyword>
<dbReference type="HOGENOM" id="CLU_158484_0_1_9"/>
<proteinExistence type="predicted"/>
<name>E4RLG5_HALHG</name>
<dbReference type="SMART" id="SM00966">
    <property type="entry name" value="SpoVT_AbrB"/>
    <property type="match status" value="1"/>
</dbReference>
<dbReference type="InterPro" id="IPR037914">
    <property type="entry name" value="SpoVT-AbrB_sf"/>
</dbReference>
<dbReference type="InterPro" id="IPR052731">
    <property type="entry name" value="B_subtilis_Trans_State_Reg"/>
</dbReference>
<organism evidence="9 10">
    <name type="scientific">Halanaerobium hydrogeniformans</name>
    <name type="common">Halanaerobium sp. (strain sapolanicus)</name>
    <dbReference type="NCBI Taxonomy" id="656519"/>
    <lineage>
        <taxon>Bacteria</taxon>
        <taxon>Bacillati</taxon>
        <taxon>Bacillota</taxon>
        <taxon>Clostridia</taxon>
        <taxon>Halanaerobiales</taxon>
        <taxon>Halanaerobiaceae</taxon>
        <taxon>Halanaerobium</taxon>
    </lineage>
</organism>
<dbReference type="FunFam" id="2.10.260.10:FF:000001">
    <property type="entry name" value="Stage V sporulation protein T"/>
    <property type="match status" value="1"/>
</dbReference>
<dbReference type="GO" id="GO:0042802">
    <property type="term" value="F:identical protein binding"/>
    <property type="evidence" value="ECO:0007669"/>
    <property type="project" value="UniProtKB-ARBA"/>
</dbReference>
<dbReference type="Pfam" id="PF04014">
    <property type="entry name" value="MazE_antitoxin"/>
    <property type="match status" value="1"/>
</dbReference>
<dbReference type="NCBIfam" id="TIGR01439">
    <property type="entry name" value="lp_hng_hel_AbrB"/>
    <property type="match status" value="1"/>
</dbReference>
<gene>
    <name evidence="9" type="ordered locus">Halsa_1452</name>
</gene>
<dbReference type="PANTHER" id="PTHR36432">
    <property type="match status" value="1"/>
</dbReference>
<dbReference type="Proteomes" id="UP000007434">
    <property type="component" value="Chromosome"/>
</dbReference>
<keyword evidence="2" id="KW-0749">Sporulation</keyword>
<keyword evidence="10" id="KW-1185">Reference proteome</keyword>
<evidence type="ECO:0000256" key="5">
    <source>
        <dbReference type="ARBA" id="ARBA00023159"/>
    </source>
</evidence>
<evidence type="ECO:0000313" key="9">
    <source>
        <dbReference type="EMBL" id="ADQ14879.1"/>
    </source>
</evidence>
<dbReference type="AlphaFoldDB" id="E4RLG5"/>
<protein>
    <submittedName>
        <fullName evidence="9">Transcriptional regulator, AbrB family</fullName>
    </submittedName>
</protein>
<sequence length="83" mass="9504">MKSTGIVRKIDDLGRMVIPIELRKTMNINKKDPMEIFVDEEKIVLKKYEPACIFCGSADDTIEYKGRTICGVCMDNMNELTQD</sequence>
<evidence type="ECO:0000259" key="8">
    <source>
        <dbReference type="PROSITE" id="PS51740"/>
    </source>
</evidence>
<dbReference type="eggNOG" id="COG2002">
    <property type="taxonomic scope" value="Bacteria"/>
</dbReference>
<keyword evidence="1" id="KW-0678">Repressor</keyword>
<dbReference type="KEGG" id="has:Halsa_1452"/>
<dbReference type="GO" id="GO:0003677">
    <property type="term" value="F:DNA binding"/>
    <property type="evidence" value="ECO:0007669"/>
    <property type="project" value="UniProtKB-UniRule"/>
</dbReference>
<dbReference type="GO" id="GO:0030435">
    <property type="term" value="P:sporulation resulting in formation of a cellular spore"/>
    <property type="evidence" value="ECO:0007669"/>
    <property type="project" value="UniProtKB-KW"/>
</dbReference>
<evidence type="ECO:0000256" key="6">
    <source>
        <dbReference type="ARBA" id="ARBA00023163"/>
    </source>
</evidence>
<dbReference type="Gene3D" id="2.10.260.10">
    <property type="match status" value="1"/>
</dbReference>
<dbReference type="InterPro" id="IPR007159">
    <property type="entry name" value="SpoVT-AbrB_dom"/>
</dbReference>
<keyword evidence="3" id="KW-0805">Transcription regulation</keyword>
<evidence type="ECO:0000256" key="2">
    <source>
        <dbReference type="ARBA" id="ARBA00022969"/>
    </source>
</evidence>
<evidence type="ECO:0000256" key="7">
    <source>
        <dbReference type="PROSITE-ProRule" id="PRU01076"/>
    </source>
</evidence>
<evidence type="ECO:0000256" key="3">
    <source>
        <dbReference type="ARBA" id="ARBA00023015"/>
    </source>
</evidence>
<keyword evidence="6" id="KW-0804">Transcription</keyword>
<evidence type="ECO:0000256" key="1">
    <source>
        <dbReference type="ARBA" id="ARBA00022491"/>
    </source>
</evidence>
<evidence type="ECO:0000256" key="4">
    <source>
        <dbReference type="ARBA" id="ARBA00023125"/>
    </source>
</evidence>
<dbReference type="PANTHER" id="PTHR36432:SF4">
    <property type="entry name" value="TRANSITION STATE REGULATOR ABH-RELATED"/>
    <property type="match status" value="1"/>
</dbReference>
<reference evidence="9 10" key="1">
    <citation type="submission" date="2010-11" db="EMBL/GenBank/DDBJ databases">
        <title>Complete sequence of Halanaerobium sp. sapolanicus.</title>
        <authorList>
            <consortium name="US DOE Joint Genome Institute"/>
            <person name="Lucas S."/>
            <person name="Copeland A."/>
            <person name="Lapidus A."/>
            <person name="Cheng J.-F."/>
            <person name="Bruce D."/>
            <person name="Goodwin L."/>
            <person name="Pitluck S."/>
            <person name="Davenport K."/>
            <person name="Detter J.C."/>
            <person name="Han C."/>
            <person name="Tapia R."/>
            <person name="Land M."/>
            <person name="Hauser L."/>
            <person name="Jeffries C."/>
            <person name="Kyrpides N."/>
            <person name="Ivanova N."/>
            <person name="Mikhailova N."/>
            <person name="Begemann M.B."/>
            <person name="Mormile M.R."/>
            <person name="Wall J.D."/>
            <person name="Elias D.A."/>
            <person name="Woyke T."/>
        </authorList>
    </citation>
    <scope>NUCLEOTIDE SEQUENCE [LARGE SCALE GENOMIC DNA]</scope>
    <source>
        <strain evidence="10">sapolanicus</strain>
    </source>
</reference>
<evidence type="ECO:0000313" key="10">
    <source>
        <dbReference type="Proteomes" id="UP000007434"/>
    </source>
</evidence>
<dbReference type="PROSITE" id="PS51740">
    <property type="entry name" value="SPOVT_ABRB"/>
    <property type="match status" value="1"/>
</dbReference>